<accession>A0A553N2K9</accession>
<dbReference type="Proteomes" id="UP000316079">
    <property type="component" value="Unassembled WGS sequence"/>
</dbReference>
<proteinExistence type="predicted"/>
<evidence type="ECO:0000313" key="2">
    <source>
        <dbReference type="EMBL" id="TRY59674.1"/>
    </source>
</evidence>
<gene>
    <name evidence="2" type="ORF">DNTS_027410</name>
</gene>
<comment type="caution">
    <text evidence="2">The sequence shown here is derived from an EMBL/GenBank/DDBJ whole genome shotgun (WGS) entry which is preliminary data.</text>
</comment>
<organism evidence="2 3">
    <name type="scientific">Danionella cerebrum</name>
    <dbReference type="NCBI Taxonomy" id="2873325"/>
    <lineage>
        <taxon>Eukaryota</taxon>
        <taxon>Metazoa</taxon>
        <taxon>Chordata</taxon>
        <taxon>Craniata</taxon>
        <taxon>Vertebrata</taxon>
        <taxon>Euteleostomi</taxon>
        <taxon>Actinopterygii</taxon>
        <taxon>Neopterygii</taxon>
        <taxon>Teleostei</taxon>
        <taxon>Ostariophysi</taxon>
        <taxon>Cypriniformes</taxon>
        <taxon>Danionidae</taxon>
        <taxon>Danioninae</taxon>
        <taxon>Danionella</taxon>
    </lineage>
</organism>
<name>A0A553N2K9_9TELE</name>
<feature type="compositionally biased region" description="Basic residues" evidence="1">
    <location>
        <begin position="1"/>
        <end position="12"/>
    </location>
</feature>
<feature type="region of interest" description="Disordered" evidence="1">
    <location>
        <begin position="42"/>
        <end position="63"/>
    </location>
</feature>
<sequence>MSLRSPTRRKTKSLPNKCTSPFCRRNTSRLSRRRFLLKITRRKTSAKSSEKMWEKHFVTPGSA</sequence>
<feature type="region of interest" description="Disordered" evidence="1">
    <location>
        <begin position="1"/>
        <end position="24"/>
    </location>
</feature>
<evidence type="ECO:0000313" key="3">
    <source>
        <dbReference type="Proteomes" id="UP000316079"/>
    </source>
</evidence>
<dbReference type="AlphaFoldDB" id="A0A553N2K9"/>
<dbReference type="EMBL" id="SRMA01027109">
    <property type="protein sequence ID" value="TRY59674.1"/>
    <property type="molecule type" value="Genomic_DNA"/>
</dbReference>
<feature type="compositionally biased region" description="Basic and acidic residues" evidence="1">
    <location>
        <begin position="48"/>
        <end position="57"/>
    </location>
</feature>
<evidence type="ECO:0000256" key="1">
    <source>
        <dbReference type="SAM" id="MobiDB-lite"/>
    </source>
</evidence>
<reference evidence="2 3" key="1">
    <citation type="journal article" date="2019" name="Sci. Data">
        <title>Hybrid genome assembly and annotation of Danionella translucida.</title>
        <authorList>
            <person name="Kadobianskyi M."/>
            <person name="Schulze L."/>
            <person name="Schuelke M."/>
            <person name="Judkewitz B."/>
        </authorList>
    </citation>
    <scope>NUCLEOTIDE SEQUENCE [LARGE SCALE GENOMIC DNA]</scope>
    <source>
        <strain evidence="2 3">Bolton</strain>
    </source>
</reference>
<protein>
    <submittedName>
        <fullName evidence="2">Uncharacterized protein</fullName>
    </submittedName>
</protein>
<keyword evidence="3" id="KW-1185">Reference proteome</keyword>